<dbReference type="InterPro" id="IPR023393">
    <property type="entry name" value="START-like_dom_sf"/>
</dbReference>
<dbReference type="PATRIC" id="fig|1003195.11.peg.1886"/>
<dbReference type="CDD" id="cd07821">
    <property type="entry name" value="PYR_PYL_RCAR_like"/>
    <property type="match status" value="1"/>
</dbReference>
<dbReference type="Pfam" id="PF10604">
    <property type="entry name" value="Polyketide_cyc2"/>
    <property type="match status" value="1"/>
</dbReference>
<sequence>MVTISRRRRYTVPAEQMWKRIGDFYALHTWVPGVADVVRVPEREARRIVLADGGELIETLVEAGECYYRYRMDEPGPIPVRNYRSALSVASDGDHACVVEWTSEFAPRGTTEAEAGEVISAFQVSGLDALTQG</sequence>
<dbReference type="Proteomes" id="UP000007842">
    <property type="component" value="Chromosome"/>
</dbReference>
<evidence type="ECO:0000313" key="2">
    <source>
        <dbReference type="Proteomes" id="UP000007842"/>
    </source>
</evidence>
<protein>
    <recommendedName>
        <fullName evidence="3">SRPBCC family protein</fullName>
    </recommendedName>
</protein>
<dbReference type="Gene3D" id="3.30.530.20">
    <property type="match status" value="1"/>
</dbReference>
<accession>G8WMQ5</accession>
<evidence type="ECO:0008006" key="3">
    <source>
        <dbReference type="Google" id="ProtNLM"/>
    </source>
</evidence>
<dbReference type="OrthoDB" id="6024794at2"/>
<name>F8JVY4_STREN</name>
<accession>F8JVY4</accession>
<dbReference type="STRING" id="1003195.SCATT_02530"/>
<evidence type="ECO:0000313" key="1">
    <source>
        <dbReference type="EMBL" id="AEW92624.1"/>
    </source>
</evidence>
<dbReference type="PANTHER" id="PTHR39332">
    <property type="entry name" value="BLL4707 PROTEIN"/>
    <property type="match status" value="1"/>
</dbReference>
<gene>
    <name evidence="1" type="ordered locus">SCATT_02530</name>
</gene>
<dbReference type="KEGG" id="sct:SCAT_0239"/>
<dbReference type="PANTHER" id="PTHR39332:SF7">
    <property type="entry name" value="SRPBCC FAMILY PROTEIN"/>
    <property type="match status" value="1"/>
</dbReference>
<dbReference type="KEGG" id="scy:SCATT_02530"/>
<organism evidence="1 2">
    <name type="scientific">Streptantibioticus cattleyicolor (strain ATCC 35852 / DSM 46488 / JCM 4925 / NBRC 14057 / NRRL 8057)</name>
    <name type="common">Streptomyces cattleya</name>
    <dbReference type="NCBI Taxonomy" id="1003195"/>
    <lineage>
        <taxon>Bacteria</taxon>
        <taxon>Bacillati</taxon>
        <taxon>Actinomycetota</taxon>
        <taxon>Actinomycetes</taxon>
        <taxon>Kitasatosporales</taxon>
        <taxon>Streptomycetaceae</taxon>
        <taxon>Streptantibioticus</taxon>
    </lineage>
</organism>
<dbReference type="RefSeq" id="WP_014141015.1">
    <property type="nucleotide sequence ID" value="NC_016111.1"/>
</dbReference>
<dbReference type="SUPFAM" id="SSF55961">
    <property type="entry name" value="Bet v1-like"/>
    <property type="match status" value="1"/>
</dbReference>
<dbReference type="InterPro" id="IPR019587">
    <property type="entry name" value="Polyketide_cyclase/dehydratase"/>
</dbReference>
<reference evidence="2" key="1">
    <citation type="submission" date="2011-12" db="EMBL/GenBank/DDBJ databases">
        <title>Complete genome sequence of Streptomyces cattleya strain DSM 46488.</title>
        <authorList>
            <person name="Ou H.-Y."/>
            <person name="Li P."/>
            <person name="Zhao C."/>
            <person name="O'Hagan D."/>
            <person name="Deng Z."/>
        </authorList>
    </citation>
    <scope>NUCLEOTIDE SEQUENCE [LARGE SCALE GENOMIC DNA]</scope>
    <source>
        <strain evidence="2">ATCC 35852 / DSM 46488 / JCM 4925 / NBRC 14057 / NRRL 8057</strain>
    </source>
</reference>
<keyword evidence="2" id="KW-1185">Reference proteome</keyword>
<dbReference type="EMBL" id="CP003219">
    <property type="protein sequence ID" value="AEW92624.1"/>
    <property type="molecule type" value="Genomic_DNA"/>
</dbReference>
<proteinExistence type="predicted"/>
<dbReference type="AlphaFoldDB" id="F8JVY4"/>
<dbReference type="HOGENOM" id="CLU_106645_1_1_11"/>
<dbReference type="eggNOG" id="COG3832">
    <property type="taxonomic scope" value="Bacteria"/>
</dbReference>